<dbReference type="PRINTS" id="PR00081">
    <property type="entry name" value="GDHRDH"/>
</dbReference>
<dbReference type="RefSeq" id="WP_174993911.1">
    <property type="nucleotide sequence ID" value="NZ_CABVPX010000028.1"/>
</dbReference>
<dbReference type="NCBIfam" id="NF006121">
    <property type="entry name" value="PRK08265.1"/>
    <property type="match status" value="1"/>
</dbReference>
<dbReference type="PROSITE" id="PS00061">
    <property type="entry name" value="ADH_SHORT"/>
    <property type="match status" value="1"/>
</dbReference>
<dbReference type="FunFam" id="3.40.50.720:FF:000084">
    <property type="entry name" value="Short-chain dehydrogenase reductase"/>
    <property type="match status" value="1"/>
</dbReference>
<dbReference type="GO" id="GO:0016491">
    <property type="term" value="F:oxidoreductase activity"/>
    <property type="evidence" value="ECO:0007669"/>
    <property type="project" value="UniProtKB-KW"/>
</dbReference>
<dbReference type="PRINTS" id="PR00080">
    <property type="entry name" value="SDRFAMILY"/>
</dbReference>
<dbReference type="PANTHER" id="PTHR24321">
    <property type="entry name" value="DEHYDROGENASES, SHORT CHAIN"/>
    <property type="match status" value="1"/>
</dbReference>
<dbReference type="SUPFAM" id="SSF51735">
    <property type="entry name" value="NAD(P)-binding Rossmann-fold domains"/>
    <property type="match status" value="1"/>
</dbReference>
<dbReference type="Proteomes" id="UP000494172">
    <property type="component" value="Unassembled WGS sequence"/>
</dbReference>
<dbReference type="Pfam" id="PF13561">
    <property type="entry name" value="adh_short_C2"/>
    <property type="match status" value="1"/>
</dbReference>
<dbReference type="AlphaFoldDB" id="A0A9Q9UTD3"/>
<gene>
    <name evidence="3" type="ORF">BAR24066_05603</name>
</gene>
<dbReference type="InterPro" id="IPR020904">
    <property type="entry name" value="Sc_DH/Rdtase_CS"/>
</dbReference>
<dbReference type="InterPro" id="IPR036291">
    <property type="entry name" value="NAD(P)-bd_dom_sf"/>
</dbReference>
<sequence length="282" mass="29169">MNVSRSPEPARQACPGRSSARLEGKVAIVTGATQGLGADIARNLANEGACVLIAGLDVDAGHALAASIGAPAHFVPTDVTDDAQLDRAIAAGIAAFGGLDIVVNNACSYDDAGLASTREQWARLLDVNLVSAAILAQKAAPHLRRRGVIVNLGSVGGKFGAAGRALYPASKAALLQLTRNLAVDLASRDLRAVSVSPAWTWSPSLERLAGGSVDVADRVGRPLHALGRVGRGDEIGRVVAFLCSDDASWITGVDVPVDGGFSILGPDQGRSPREWFERQASR</sequence>
<dbReference type="Gene3D" id="3.40.50.720">
    <property type="entry name" value="NAD(P)-binding Rossmann-like Domain"/>
    <property type="match status" value="1"/>
</dbReference>
<reference evidence="3 4" key="1">
    <citation type="submission" date="2019-09" db="EMBL/GenBank/DDBJ databases">
        <authorList>
            <person name="Depoorter E."/>
        </authorList>
    </citation>
    <scope>NUCLEOTIDE SEQUENCE [LARGE SCALE GENOMIC DNA]</scope>
    <source>
        <strain evidence="3">LMG 24066</strain>
    </source>
</reference>
<proteinExistence type="inferred from homology"/>
<organism evidence="3 4">
    <name type="scientific">Burkholderia arboris</name>
    <dbReference type="NCBI Taxonomy" id="488730"/>
    <lineage>
        <taxon>Bacteria</taxon>
        <taxon>Pseudomonadati</taxon>
        <taxon>Pseudomonadota</taxon>
        <taxon>Betaproteobacteria</taxon>
        <taxon>Burkholderiales</taxon>
        <taxon>Burkholderiaceae</taxon>
        <taxon>Burkholderia</taxon>
        <taxon>Burkholderia cepacia complex</taxon>
    </lineage>
</organism>
<name>A0A9Q9UTD3_9BURK</name>
<dbReference type="InterPro" id="IPR002347">
    <property type="entry name" value="SDR_fam"/>
</dbReference>
<accession>A0A9Q9UTD3</accession>
<dbReference type="PANTHER" id="PTHR24321:SF8">
    <property type="entry name" value="ESTRADIOL 17-BETA-DEHYDROGENASE 8-RELATED"/>
    <property type="match status" value="1"/>
</dbReference>
<evidence type="ECO:0000313" key="4">
    <source>
        <dbReference type="Proteomes" id="UP000494172"/>
    </source>
</evidence>
<dbReference type="CDD" id="cd05233">
    <property type="entry name" value="SDR_c"/>
    <property type="match status" value="1"/>
</dbReference>
<comment type="similarity">
    <text evidence="1">Belongs to the short-chain dehydrogenases/reductases (SDR) family.</text>
</comment>
<protein>
    <submittedName>
        <fullName evidence="3">Short chain dehydrogenase</fullName>
    </submittedName>
</protein>
<keyword evidence="2" id="KW-0560">Oxidoreductase</keyword>
<dbReference type="EMBL" id="CABVPX010000028">
    <property type="protein sequence ID" value="VWC17115.1"/>
    <property type="molecule type" value="Genomic_DNA"/>
</dbReference>
<evidence type="ECO:0000256" key="2">
    <source>
        <dbReference type="ARBA" id="ARBA00023002"/>
    </source>
</evidence>
<evidence type="ECO:0000256" key="1">
    <source>
        <dbReference type="ARBA" id="ARBA00006484"/>
    </source>
</evidence>
<evidence type="ECO:0000313" key="3">
    <source>
        <dbReference type="EMBL" id="VWC17115.1"/>
    </source>
</evidence>
<comment type="caution">
    <text evidence="3">The sequence shown here is derived from an EMBL/GenBank/DDBJ whole genome shotgun (WGS) entry which is preliminary data.</text>
</comment>